<keyword evidence="1" id="KW-1133">Transmembrane helix</keyword>
<feature type="non-terminal residue" evidence="2">
    <location>
        <position position="1"/>
    </location>
</feature>
<protein>
    <submittedName>
        <fullName evidence="2">Uncharacterized protein</fullName>
    </submittedName>
</protein>
<dbReference type="EMBL" id="JAEPCM010000656">
    <property type="protein sequence ID" value="MCG7948257.1"/>
    <property type="molecule type" value="Genomic_DNA"/>
</dbReference>
<gene>
    <name evidence="2" type="ORF">JAZ07_18085</name>
</gene>
<evidence type="ECO:0000256" key="1">
    <source>
        <dbReference type="SAM" id="Phobius"/>
    </source>
</evidence>
<evidence type="ECO:0000313" key="2">
    <source>
        <dbReference type="EMBL" id="MCG7948257.1"/>
    </source>
</evidence>
<organism evidence="2 3">
    <name type="scientific">Candidatus Thiodiazotropha taylori</name>
    <dbReference type="NCBI Taxonomy" id="2792791"/>
    <lineage>
        <taxon>Bacteria</taxon>
        <taxon>Pseudomonadati</taxon>
        <taxon>Pseudomonadota</taxon>
        <taxon>Gammaproteobacteria</taxon>
        <taxon>Chromatiales</taxon>
        <taxon>Sedimenticolaceae</taxon>
        <taxon>Candidatus Thiodiazotropha</taxon>
    </lineage>
</organism>
<proteinExistence type="predicted"/>
<evidence type="ECO:0000313" key="3">
    <source>
        <dbReference type="Proteomes" id="UP000886667"/>
    </source>
</evidence>
<dbReference type="Proteomes" id="UP000886667">
    <property type="component" value="Unassembled WGS sequence"/>
</dbReference>
<keyword evidence="1" id="KW-0812">Transmembrane</keyword>
<dbReference type="AlphaFoldDB" id="A0A9E4T4Z8"/>
<sequence>LWGIPIYTVGFVLLYVAAILTLWSMALYIKAAWPSLLGKRQVSGSLESNNISSVEIDGSTGQVND</sequence>
<accession>A0A9E4T4Z8</accession>
<keyword evidence="1" id="KW-0472">Membrane</keyword>
<name>A0A9E4T4Z8_9GAMM</name>
<reference evidence="2" key="1">
    <citation type="journal article" date="2021" name="Proc. Natl. Acad. Sci. U.S.A.">
        <title>Global biogeography of chemosynthetic symbionts reveals both localized and globally distributed symbiont groups. .</title>
        <authorList>
            <person name="Osvatic J.T."/>
            <person name="Wilkins L.G.E."/>
            <person name="Leibrecht L."/>
            <person name="Leray M."/>
            <person name="Zauner S."/>
            <person name="Polzin J."/>
            <person name="Camacho Y."/>
            <person name="Gros O."/>
            <person name="van Gils J.A."/>
            <person name="Eisen J.A."/>
            <person name="Petersen J.M."/>
            <person name="Yuen B."/>
        </authorList>
    </citation>
    <scope>NUCLEOTIDE SEQUENCE</scope>
    <source>
        <strain evidence="2">MAGclacostrist064TRANS</strain>
    </source>
</reference>
<comment type="caution">
    <text evidence="2">The sequence shown here is derived from an EMBL/GenBank/DDBJ whole genome shotgun (WGS) entry which is preliminary data.</text>
</comment>
<feature type="transmembrane region" description="Helical" evidence="1">
    <location>
        <begin position="6"/>
        <end position="29"/>
    </location>
</feature>